<reference evidence="2" key="1">
    <citation type="submission" date="2022-08" db="EMBL/GenBank/DDBJ databases">
        <authorList>
            <person name="Takahashi K."/>
            <person name="Suzuki S."/>
            <person name="Kawachi M."/>
            <person name="Higashiyama T."/>
            <person name="Nozaki H."/>
        </authorList>
    </citation>
    <scope>NUCLEOTIDE SEQUENCE</scope>
    <source>
        <strain evidence="2">NIES-4479</strain>
    </source>
</reference>
<proteinExistence type="predicted"/>
<reference evidence="2 3" key="2">
    <citation type="journal article" date="2023" name="Commun. Biol.">
        <title>Reorganization of the ancestral sex-determining regions during the evolution of trioecy in Pleodorina starrii.</title>
        <authorList>
            <person name="Takahashi K."/>
            <person name="Suzuki S."/>
            <person name="Kawai-Toyooka H."/>
            <person name="Yamamoto K."/>
            <person name="Hamaji T."/>
            <person name="Ootsuki R."/>
            <person name="Yamaguchi H."/>
            <person name="Kawachi M."/>
            <person name="Higashiyama T."/>
            <person name="Nozaki H."/>
        </authorList>
    </citation>
    <scope>NUCLEOTIDE SEQUENCE [LARGE SCALE GENOMIC DNA]</scope>
    <source>
        <strain evidence="2 3">NIES-4479</strain>
    </source>
</reference>
<dbReference type="EMBL" id="BRXU01000007">
    <property type="protein sequence ID" value="GLC53135.1"/>
    <property type="molecule type" value="Genomic_DNA"/>
</dbReference>
<name>A0A9W6BJV8_9CHLO</name>
<evidence type="ECO:0000313" key="3">
    <source>
        <dbReference type="Proteomes" id="UP001165080"/>
    </source>
</evidence>
<accession>A0A9W6BJV8</accession>
<dbReference type="EMBL" id="BRXU01000001">
    <property type="protein sequence ID" value="GLC48071.1"/>
    <property type="molecule type" value="Genomic_DNA"/>
</dbReference>
<dbReference type="AlphaFoldDB" id="A0A9W6BJV8"/>
<organism evidence="2 3">
    <name type="scientific">Pleodorina starrii</name>
    <dbReference type="NCBI Taxonomy" id="330485"/>
    <lineage>
        <taxon>Eukaryota</taxon>
        <taxon>Viridiplantae</taxon>
        <taxon>Chlorophyta</taxon>
        <taxon>core chlorophytes</taxon>
        <taxon>Chlorophyceae</taxon>
        <taxon>CS clade</taxon>
        <taxon>Chlamydomonadales</taxon>
        <taxon>Volvocaceae</taxon>
        <taxon>Pleodorina</taxon>
    </lineage>
</organism>
<sequence>MQDLIRTFTKDTILMPTDNAWFDALYILKAKIPGDLEDDPFVFNITLLHIVPDVLIRTRELTVGKALTGQSLLGYEVQFLRTADDRVQVSVVGVEGSTAFVLMSDRSYTAKAMMLTWLTSHVGADVAAEMVSQLSATAAGAPIADVGNDK</sequence>
<gene>
    <name evidence="2" type="primary">PLESTB001143</name>
    <name evidence="1" type="synonym">PLESTB000104</name>
    <name evidence="1" type="ORF">PLESTB_000056000</name>
    <name evidence="2" type="ORF">PLESTB_000711900</name>
</gene>
<evidence type="ECO:0000313" key="1">
    <source>
        <dbReference type="EMBL" id="GLC48071.1"/>
    </source>
</evidence>
<dbReference type="Proteomes" id="UP001165080">
    <property type="component" value="Unassembled WGS sequence"/>
</dbReference>
<keyword evidence="3" id="KW-1185">Reference proteome</keyword>
<comment type="caution">
    <text evidence="2">The sequence shown here is derived from an EMBL/GenBank/DDBJ whole genome shotgun (WGS) entry which is preliminary data.</text>
</comment>
<protein>
    <submittedName>
        <fullName evidence="2">Uncharacterized protein</fullName>
    </submittedName>
</protein>
<evidence type="ECO:0000313" key="2">
    <source>
        <dbReference type="EMBL" id="GLC53135.1"/>
    </source>
</evidence>